<evidence type="ECO:0000313" key="4">
    <source>
        <dbReference type="EMBL" id="TWH20163.1"/>
    </source>
</evidence>
<feature type="compositionally biased region" description="Pro residues" evidence="1">
    <location>
        <begin position="145"/>
        <end position="156"/>
    </location>
</feature>
<feature type="region of interest" description="Disordered" evidence="1">
    <location>
        <begin position="1"/>
        <end position="54"/>
    </location>
</feature>
<dbReference type="Proteomes" id="UP000317303">
    <property type="component" value="Unassembled WGS sequence"/>
</dbReference>
<evidence type="ECO:0000259" key="3">
    <source>
        <dbReference type="Pfam" id="PF26571"/>
    </source>
</evidence>
<proteinExistence type="predicted"/>
<feature type="compositionally biased region" description="Low complexity" evidence="1">
    <location>
        <begin position="108"/>
        <end position="144"/>
    </location>
</feature>
<keyword evidence="2" id="KW-0472">Membrane</keyword>
<evidence type="ECO:0000256" key="1">
    <source>
        <dbReference type="SAM" id="MobiDB-lite"/>
    </source>
</evidence>
<dbReference type="Pfam" id="PF26571">
    <property type="entry name" value="VldE"/>
    <property type="match status" value="1"/>
</dbReference>
<dbReference type="AlphaFoldDB" id="A0A660CEP0"/>
<accession>A0A660CEP0</accession>
<dbReference type="RefSeq" id="WP_342779920.1">
    <property type="nucleotide sequence ID" value="NZ_JOIJ01000003.1"/>
</dbReference>
<feature type="domain" description="ARB-07466-like C-terminal" evidence="3">
    <location>
        <begin position="163"/>
        <end position="257"/>
    </location>
</feature>
<sequence length="274" mass="29001">MAGRHRADKPRARRKSRRPEFLPAGADAGADAEEIPNSSGPDADTPGSAAAARESRHAWRMPVALGLAAAALLGFTVWITEGLTGGDEPQRAALAMSAPTERTSSQATSTPESTTERPSTTTRPTPSSTTSRPSTTSAPPTTEEQPPPPPPTPEPEPCSTELEGTQPHVAQVGNHVLTKFDVDSVGGVASRSGASDHPSGLALDFMTTGANGDQIADYILANQEEFGVTYVIWEQRYNDGSGWSMMEDRGSDTANHYDHVHVSFESYADVDVTC</sequence>
<feature type="compositionally biased region" description="Basic residues" evidence="1">
    <location>
        <begin position="1"/>
        <end position="17"/>
    </location>
</feature>
<feature type="region of interest" description="Disordered" evidence="1">
    <location>
        <begin position="91"/>
        <end position="162"/>
    </location>
</feature>
<keyword evidence="2" id="KW-1133">Transmembrane helix</keyword>
<dbReference type="InterPro" id="IPR058593">
    <property type="entry name" value="ARB_07466-like_C"/>
</dbReference>
<keyword evidence="2" id="KW-0812">Transmembrane</keyword>
<evidence type="ECO:0000256" key="2">
    <source>
        <dbReference type="SAM" id="Phobius"/>
    </source>
</evidence>
<organism evidence="4 5">
    <name type="scientific">Prauserella rugosa</name>
    <dbReference type="NCBI Taxonomy" id="43354"/>
    <lineage>
        <taxon>Bacteria</taxon>
        <taxon>Bacillati</taxon>
        <taxon>Actinomycetota</taxon>
        <taxon>Actinomycetes</taxon>
        <taxon>Pseudonocardiales</taxon>
        <taxon>Pseudonocardiaceae</taxon>
        <taxon>Prauserella</taxon>
    </lineage>
</organism>
<protein>
    <recommendedName>
        <fullName evidence="3">ARB-07466-like C-terminal domain-containing protein</fullName>
    </recommendedName>
</protein>
<comment type="caution">
    <text evidence="4">The sequence shown here is derived from an EMBL/GenBank/DDBJ whole genome shotgun (WGS) entry which is preliminary data.</text>
</comment>
<gene>
    <name evidence="4" type="ORF">JD82_02005</name>
</gene>
<name>A0A660CEP0_9PSEU</name>
<keyword evidence="5" id="KW-1185">Reference proteome</keyword>
<reference evidence="4 5" key="1">
    <citation type="submission" date="2019-07" db="EMBL/GenBank/DDBJ databases">
        <title>R&amp;d 2014.</title>
        <authorList>
            <person name="Klenk H.-P."/>
        </authorList>
    </citation>
    <scope>NUCLEOTIDE SEQUENCE [LARGE SCALE GENOMIC DNA]</scope>
    <source>
        <strain evidence="4 5">DSM 43194</strain>
    </source>
</reference>
<evidence type="ECO:0000313" key="5">
    <source>
        <dbReference type="Proteomes" id="UP000317303"/>
    </source>
</evidence>
<dbReference type="EMBL" id="VLJV01000001">
    <property type="protein sequence ID" value="TWH20163.1"/>
    <property type="molecule type" value="Genomic_DNA"/>
</dbReference>
<feature type="transmembrane region" description="Helical" evidence="2">
    <location>
        <begin position="63"/>
        <end position="80"/>
    </location>
</feature>